<feature type="region of interest" description="Disordered" evidence="1">
    <location>
        <begin position="1"/>
        <end position="32"/>
    </location>
</feature>
<name>A0A7Z8Y3W7_9CAUL</name>
<accession>A0A7Z8Y3W7</accession>
<feature type="region of interest" description="Disordered" evidence="1">
    <location>
        <begin position="59"/>
        <end position="84"/>
    </location>
</feature>
<sequence>MGRIEDGGGDDGEPVRSPLGRSPSDRLSMRGGWDAREARRVSAAPYGFRSAGFSPVATAIPPRGLHNFSRSRGRSGPVGGAHQGGVDYADTFGAGGVMRREYSFEERHERACLRAAMNIRGLWEEKGSSNTRLIEGLLLPDDFTVVGHSRAFSGQGRREHVIPRLVVIKEVHDMLERGATDAQIAIFIRDHVKIVRISNEECSRLDRKDQLGLRQRMAEHTAPRDADRASAQSRLVGNVFDALDRAVAGGAHTVRLRVEGPLDLGSGLIAKRAL</sequence>
<protein>
    <submittedName>
        <fullName evidence="2">Uncharacterized protein</fullName>
    </submittedName>
</protein>
<dbReference type="EMBL" id="UXHF01000003">
    <property type="protein sequence ID" value="VDC50467.1"/>
    <property type="molecule type" value="Genomic_DNA"/>
</dbReference>
<proteinExistence type="predicted"/>
<dbReference type="Proteomes" id="UP000289220">
    <property type="component" value="Unassembled WGS sequence"/>
</dbReference>
<gene>
    <name evidence="2" type="ORF">BREV_BREV_00214</name>
</gene>
<organism evidence="2 3">
    <name type="scientific">Brevundimonas mediterranea</name>
    <dbReference type="NCBI Taxonomy" id="74329"/>
    <lineage>
        <taxon>Bacteria</taxon>
        <taxon>Pseudomonadati</taxon>
        <taxon>Pseudomonadota</taxon>
        <taxon>Alphaproteobacteria</taxon>
        <taxon>Caulobacterales</taxon>
        <taxon>Caulobacteraceae</taxon>
        <taxon>Brevundimonas</taxon>
    </lineage>
</organism>
<feature type="compositionally biased region" description="Basic and acidic residues" evidence="1">
    <location>
        <begin position="23"/>
        <end position="32"/>
    </location>
</feature>
<reference evidence="2 3" key="1">
    <citation type="submission" date="2018-11" db="EMBL/GenBank/DDBJ databases">
        <authorList>
            <person name="Peiro R."/>
            <person name="Begona"/>
            <person name="Cbmso G."/>
            <person name="Lopez M."/>
            <person name="Gonzalez S."/>
            <person name="Sacristan E."/>
            <person name="Castillo E."/>
        </authorList>
    </citation>
    <scope>NUCLEOTIDE SEQUENCE [LARGE SCALE GENOMIC DNA]</scope>
    <source>
        <strain evidence="2">Brev_genome</strain>
    </source>
</reference>
<keyword evidence="3" id="KW-1185">Reference proteome</keyword>
<evidence type="ECO:0000313" key="2">
    <source>
        <dbReference type="EMBL" id="VDC50467.1"/>
    </source>
</evidence>
<comment type="caution">
    <text evidence="2">The sequence shown here is derived from an EMBL/GenBank/DDBJ whole genome shotgun (WGS) entry which is preliminary data.</text>
</comment>
<evidence type="ECO:0000313" key="3">
    <source>
        <dbReference type="Proteomes" id="UP000289220"/>
    </source>
</evidence>
<dbReference type="AlphaFoldDB" id="A0A7Z8Y3W7"/>
<evidence type="ECO:0000256" key="1">
    <source>
        <dbReference type="SAM" id="MobiDB-lite"/>
    </source>
</evidence>